<evidence type="ECO:0000313" key="4">
    <source>
        <dbReference type="Proteomes" id="UP000821837"/>
    </source>
</evidence>
<proteinExistence type="predicted"/>
<keyword evidence="4" id="KW-1185">Reference proteome</keyword>
<evidence type="ECO:0000259" key="2">
    <source>
        <dbReference type="Pfam" id="PF13918"/>
    </source>
</evidence>
<reference evidence="3" key="1">
    <citation type="journal article" date="2020" name="Cell">
        <title>Large-Scale Comparative Analyses of Tick Genomes Elucidate Their Genetic Diversity and Vector Capacities.</title>
        <authorList>
            <consortium name="Tick Genome and Microbiome Consortium (TIGMIC)"/>
            <person name="Jia N."/>
            <person name="Wang J."/>
            <person name="Shi W."/>
            <person name="Du L."/>
            <person name="Sun Y."/>
            <person name="Zhan W."/>
            <person name="Jiang J.F."/>
            <person name="Wang Q."/>
            <person name="Zhang B."/>
            <person name="Ji P."/>
            <person name="Bell-Sakyi L."/>
            <person name="Cui X.M."/>
            <person name="Yuan T.T."/>
            <person name="Jiang B.G."/>
            <person name="Yang W.F."/>
            <person name="Lam T.T."/>
            <person name="Chang Q.C."/>
            <person name="Ding S.J."/>
            <person name="Wang X.J."/>
            <person name="Zhu J.G."/>
            <person name="Ruan X.D."/>
            <person name="Zhao L."/>
            <person name="Wei J.T."/>
            <person name="Ye R.Z."/>
            <person name="Que T.C."/>
            <person name="Du C.H."/>
            <person name="Zhou Y.H."/>
            <person name="Cheng J.X."/>
            <person name="Dai P.F."/>
            <person name="Guo W.B."/>
            <person name="Han X.H."/>
            <person name="Huang E.J."/>
            <person name="Li L.F."/>
            <person name="Wei W."/>
            <person name="Gao Y.C."/>
            <person name="Liu J.Z."/>
            <person name="Shao H.Z."/>
            <person name="Wang X."/>
            <person name="Wang C.C."/>
            <person name="Yang T.C."/>
            <person name="Huo Q.B."/>
            <person name="Li W."/>
            <person name="Chen H.Y."/>
            <person name="Chen S.E."/>
            <person name="Zhou L.G."/>
            <person name="Ni X.B."/>
            <person name="Tian J.H."/>
            <person name="Sheng Y."/>
            <person name="Liu T."/>
            <person name="Pan Y.S."/>
            <person name="Xia L.Y."/>
            <person name="Li J."/>
            <person name="Zhao F."/>
            <person name="Cao W.C."/>
        </authorList>
    </citation>
    <scope>NUCLEOTIDE SEQUENCE</scope>
    <source>
        <strain evidence="3">Rsan-2018</strain>
    </source>
</reference>
<feature type="chain" id="PRO_5039637698" description="PLD-like domain-containing protein" evidence="1">
    <location>
        <begin position="27"/>
        <end position="151"/>
    </location>
</feature>
<dbReference type="Pfam" id="PF13918">
    <property type="entry name" value="PLDc_3"/>
    <property type="match status" value="1"/>
</dbReference>
<name>A0A9D4PGC9_RHISA</name>
<feature type="signal peptide" evidence="1">
    <location>
        <begin position="1"/>
        <end position="26"/>
    </location>
</feature>
<reference evidence="3" key="2">
    <citation type="submission" date="2021-09" db="EMBL/GenBank/DDBJ databases">
        <authorList>
            <person name="Jia N."/>
            <person name="Wang J."/>
            <person name="Shi W."/>
            <person name="Du L."/>
            <person name="Sun Y."/>
            <person name="Zhan W."/>
            <person name="Jiang J."/>
            <person name="Wang Q."/>
            <person name="Zhang B."/>
            <person name="Ji P."/>
            <person name="Sakyi L.B."/>
            <person name="Cui X."/>
            <person name="Yuan T."/>
            <person name="Jiang B."/>
            <person name="Yang W."/>
            <person name="Lam T.T.-Y."/>
            <person name="Chang Q."/>
            <person name="Ding S."/>
            <person name="Wang X."/>
            <person name="Zhu J."/>
            <person name="Ruan X."/>
            <person name="Zhao L."/>
            <person name="Wei J."/>
            <person name="Que T."/>
            <person name="Du C."/>
            <person name="Cheng J."/>
            <person name="Dai P."/>
            <person name="Han X."/>
            <person name="Huang E."/>
            <person name="Gao Y."/>
            <person name="Liu J."/>
            <person name="Shao H."/>
            <person name="Ye R."/>
            <person name="Li L."/>
            <person name="Wei W."/>
            <person name="Wang X."/>
            <person name="Wang C."/>
            <person name="Huo Q."/>
            <person name="Li W."/>
            <person name="Guo W."/>
            <person name="Chen H."/>
            <person name="Chen S."/>
            <person name="Zhou L."/>
            <person name="Zhou L."/>
            <person name="Ni X."/>
            <person name="Tian J."/>
            <person name="Zhou Y."/>
            <person name="Sheng Y."/>
            <person name="Liu T."/>
            <person name="Pan Y."/>
            <person name="Xia L."/>
            <person name="Li J."/>
            <person name="Zhao F."/>
            <person name="Cao W."/>
        </authorList>
    </citation>
    <scope>NUCLEOTIDE SEQUENCE</scope>
    <source>
        <strain evidence="3">Rsan-2018</strain>
        <tissue evidence="3">Larvae</tissue>
    </source>
</reference>
<dbReference type="EMBL" id="JABSTV010001254">
    <property type="protein sequence ID" value="KAH7940007.1"/>
    <property type="molecule type" value="Genomic_DNA"/>
</dbReference>
<dbReference type="VEuPathDB" id="VectorBase:RSAN_026507"/>
<gene>
    <name evidence="3" type="ORF">HPB52_020215</name>
</gene>
<accession>A0A9D4PGC9</accession>
<evidence type="ECO:0000313" key="3">
    <source>
        <dbReference type="EMBL" id="KAH7940007.1"/>
    </source>
</evidence>
<dbReference type="AlphaFoldDB" id="A0A9D4PGC9"/>
<keyword evidence="1" id="KW-0732">Signal</keyword>
<dbReference type="SUPFAM" id="SSF56024">
    <property type="entry name" value="Phospholipase D/nuclease"/>
    <property type="match status" value="1"/>
</dbReference>
<protein>
    <recommendedName>
        <fullName evidence="2">PLD-like domain-containing protein</fullName>
    </recommendedName>
</protein>
<dbReference type="InterPro" id="IPR050874">
    <property type="entry name" value="Diverse_PLD-related"/>
</dbReference>
<dbReference type="InterPro" id="IPR032803">
    <property type="entry name" value="PLDc_3"/>
</dbReference>
<dbReference type="PANTHER" id="PTHR10185:SF17">
    <property type="entry name" value="GM01519P-RELATED"/>
    <property type="match status" value="1"/>
</dbReference>
<comment type="caution">
    <text evidence="3">The sequence shown here is derived from an EMBL/GenBank/DDBJ whole genome shotgun (WGS) entry which is preliminary data.</text>
</comment>
<evidence type="ECO:0000256" key="1">
    <source>
        <dbReference type="SAM" id="SignalP"/>
    </source>
</evidence>
<organism evidence="3 4">
    <name type="scientific">Rhipicephalus sanguineus</name>
    <name type="common">Brown dog tick</name>
    <name type="synonym">Ixodes sanguineus</name>
    <dbReference type="NCBI Taxonomy" id="34632"/>
    <lineage>
        <taxon>Eukaryota</taxon>
        <taxon>Metazoa</taxon>
        <taxon>Ecdysozoa</taxon>
        <taxon>Arthropoda</taxon>
        <taxon>Chelicerata</taxon>
        <taxon>Arachnida</taxon>
        <taxon>Acari</taxon>
        <taxon>Parasitiformes</taxon>
        <taxon>Ixodida</taxon>
        <taxon>Ixodoidea</taxon>
        <taxon>Ixodidae</taxon>
        <taxon>Rhipicephalinae</taxon>
        <taxon>Rhipicephalus</taxon>
        <taxon>Rhipicephalus</taxon>
    </lineage>
</organism>
<feature type="domain" description="PLD-like" evidence="2">
    <location>
        <begin position="38"/>
        <end position="102"/>
    </location>
</feature>
<dbReference type="Gene3D" id="3.30.870.10">
    <property type="entry name" value="Endonuclease Chain A"/>
    <property type="match status" value="1"/>
</dbReference>
<dbReference type="PANTHER" id="PTHR10185">
    <property type="entry name" value="PHOSPHOLIPASE D - RELATED"/>
    <property type="match status" value="1"/>
</dbReference>
<dbReference type="Proteomes" id="UP000821837">
    <property type="component" value="Chromosome 8"/>
</dbReference>
<sequence>MPVSSYAKASLFFALCVAAAFRFCLGAVYNNAGSRPSDSEACTLWSVIDDALRRAAVENGVRVRLLVSKWSKTKPVMWNFVESLASLNTTNISIEVKAMMIPAFTEEQRKTPYARVNHQKMMITDTAAYIGIEKLFSFMTVMYDASTFSEY</sequence>